<dbReference type="Pfam" id="PF02321">
    <property type="entry name" value="OEP"/>
    <property type="match status" value="1"/>
</dbReference>
<evidence type="ECO:0000313" key="3">
    <source>
        <dbReference type="Proteomes" id="UP000295210"/>
    </source>
</evidence>
<gene>
    <name evidence="2" type="ORF">C7378_2498</name>
</gene>
<evidence type="ECO:0000313" key="2">
    <source>
        <dbReference type="EMBL" id="TCK71876.1"/>
    </source>
</evidence>
<dbReference type="PANTHER" id="PTHR30203:SF24">
    <property type="entry name" value="BLR4935 PROTEIN"/>
    <property type="match status" value="1"/>
</dbReference>
<comment type="caution">
    <text evidence="2">The sequence shown here is derived from an EMBL/GenBank/DDBJ whole genome shotgun (WGS) entry which is preliminary data.</text>
</comment>
<name>A0A4R1L1P4_9BACT</name>
<organism evidence="2 3">
    <name type="scientific">Acidipila rosea</name>
    <dbReference type="NCBI Taxonomy" id="768535"/>
    <lineage>
        <taxon>Bacteria</taxon>
        <taxon>Pseudomonadati</taxon>
        <taxon>Acidobacteriota</taxon>
        <taxon>Terriglobia</taxon>
        <taxon>Terriglobales</taxon>
        <taxon>Acidobacteriaceae</taxon>
        <taxon>Acidipila</taxon>
    </lineage>
</organism>
<dbReference type="Proteomes" id="UP000295210">
    <property type="component" value="Unassembled WGS sequence"/>
</dbReference>
<dbReference type="PANTHER" id="PTHR30203">
    <property type="entry name" value="OUTER MEMBRANE CATION EFFLUX PROTEIN"/>
    <property type="match status" value="1"/>
</dbReference>
<dbReference type="EMBL" id="SMGK01000004">
    <property type="protein sequence ID" value="TCK71876.1"/>
    <property type="molecule type" value="Genomic_DNA"/>
</dbReference>
<dbReference type="AlphaFoldDB" id="A0A4R1L1P4"/>
<evidence type="ECO:0000256" key="1">
    <source>
        <dbReference type="ARBA" id="ARBA00007613"/>
    </source>
</evidence>
<reference evidence="2 3" key="1">
    <citation type="submission" date="2019-03" db="EMBL/GenBank/DDBJ databases">
        <title>Genomic Encyclopedia of Type Strains, Phase IV (KMG-IV): sequencing the most valuable type-strain genomes for metagenomic binning, comparative biology and taxonomic classification.</title>
        <authorList>
            <person name="Goeker M."/>
        </authorList>
    </citation>
    <scope>NUCLEOTIDE SEQUENCE [LARGE SCALE GENOMIC DNA]</scope>
    <source>
        <strain evidence="2 3">DSM 103428</strain>
    </source>
</reference>
<comment type="similarity">
    <text evidence="1">Belongs to the outer membrane factor (OMF) (TC 1.B.17) family.</text>
</comment>
<accession>A0A4R1L1P4</accession>
<keyword evidence="3" id="KW-1185">Reference proteome</keyword>
<dbReference type="InterPro" id="IPR003423">
    <property type="entry name" value="OMP_efflux"/>
</dbReference>
<dbReference type="Gene3D" id="1.20.1600.10">
    <property type="entry name" value="Outer membrane efflux proteins (OEP)"/>
    <property type="match status" value="1"/>
</dbReference>
<protein>
    <submittedName>
        <fullName evidence="2">Cobalt-zinc-cadmium efflux system outer membrane protein</fullName>
    </submittedName>
</protein>
<dbReference type="SUPFAM" id="SSF56954">
    <property type="entry name" value="Outer membrane efflux proteins (OEP)"/>
    <property type="match status" value="1"/>
</dbReference>
<dbReference type="GO" id="GO:0015562">
    <property type="term" value="F:efflux transmembrane transporter activity"/>
    <property type="evidence" value="ECO:0007669"/>
    <property type="project" value="InterPro"/>
</dbReference>
<dbReference type="InterPro" id="IPR010131">
    <property type="entry name" value="MdtP/NodT-like"/>
</dbReference>
<proteinExistence type="inferred from homology"/>
<sequence length="463" mass="49833">MLAIGLQCSVAFGQAAVPLSDLGEPLHSASAMLPAAPSAVISVPLTAGASTGPVAETQTAAAPDAPDAPQVEALTLERALALAEKNSPMLQGASAMSARARAAIRTAGAYTNPEVEYFAGNQSARKVAIPGIPGLLQHYAASQTVEIPAERSARQRSARLASLSSNFGEAAIHLAVVAEVKHAFYDALARRAEVAYARDNLTLVEDLRRRVEVEVRVGEKGRLELTRAEAELARARFEVSSAQIRLANSIALLRVAIAAPADVQLEPQGELEPPIKLGPIDELRARVLNAHPAIAQSQTDIEQSKAQLAHERTLRIPQPNFYGEYEKQPDLTFWRIGVHLPLPLWNRRTGQIAEAKAIVNQSVAANDQRRLEIFSALERAYEQYQIADQQTNSLQSGSMHEAESAVDAAKAAYRFGERGIVEVLDAQRVLQSVRADLLNAQYARQYALIDLEVLGAVTPGGRP</sequence>